<keyword evidence="1" id="KW-0460">Magnesium</keyword>
<evidence type="ECO:0000313" key="3">
    <source>
        <dbReference type="EMBL" id="HFB54309.1"/>
    </source>
</evidence>
<dbReference type="Gene3D" id="3.90.550.10">
    <property type="entry name" value="Spore Coat Polysaccharide Biosynthesis Protein SpsA, Chain A"/>
    <property type="match status" value="1"/>
</dbReference>
<dbReference type="Pfam" id="PF12804">
    <property type="entry name" value="NTP_transf_3"/>
    <property type="match status" value="1"/>
</dbReference>
<feature type="domain" description="MobA-like NTP transferase" evidence="2">
    <location>
        <begin position="33"/>
        <end position="143"/>
    </location>
</feature>
<name>A0A7C3FX74_9PROT</name>
<dbReference type="Proteomes" id="UP000886042">
    <property type="component" value="Unassembled WGS sequence"/>
</dbReference>
<organism evidence="3">
    <name type="scientific">Hellea balneolensis</name>
    <dbReference type="NCBI Taxonomy" id="287478"/>
    <lineage>
        <taxon>Bacteria</taxon>
        <taxon>Pseudomonadati</taxon>
        <taxon>Pseudomonadota</taxon>
        <taxon>Alphaproteobacteria</taxon>
        <taxon>Maricaulales</taxon>
        <taxon>Robiginitomaculaceae</taxon>
        <taxon>Hellea</taxon>
    </lineage>
</organism>
<proteinExistence type="predicted"/>
<dbReference type="GO" id="GO:0016779">
    <property type="term" value="F:nucleotidyltransferase activity"/>
    <property type="evidence" value="ECO:0007669"/>
    <property type="project" value="UniProtKB-ARBA"/>
</dbReference>
<dbReference type="SUPFAM" id="SSF53448">
    <property type="entry name" value="Nucleotide-diphospho-sugar transferases"/>
    <property type="match status" value="1"/>
</dbReference>
<reference evidence="3" key="1">
    <citation type="journal article" date="2020" name="mSystems">
        <title>Genome- and Community-Level Interaction Insights into Carbon Utilization and Element Cycling Functions of Hydrothermarchaeota in Hydrothermal Sediment.</title>
        <authorList>
            <person name="Zhou Z."/>
            <person name="Liu Y."/>
            <person name="Xu W."/>
            <person name="Pan J."/>
            <person name="Luo Z.H."/>
            <person name="Li M."/>
        </authorList>
    </citation>
    <scope>NUCLEOTIDE SEQUENCE [LARGE SCALE GENOMIC DNA]</scope>
    <source>
        <strain evidence="3">HyVt-489</strain>
    </source>
</reference>
<comment type="caution">
    <text evidence="3">The sequence shown here is derived from an EMBL/GenBank/DDBJ whole genome shotgun (WGS) entry which is preliminary data.</text>
</comment>
<dbReference type="InterPro" id="IPR025877">
    <property type="entry name" value="MobA-like_NTP_Trfase"/>
</dbReference>
<accession>A0A7C3FX74</accession>
<dbReference type="AlphaFoldDB" id="A0A7C3FX74"/>
<gene>
    <name evidence="3" type="ORF">ENJ46_00175</name>
</gene>
<evidence type="ECO:0000259" key="2">
    <source>
        <dbReference type="Pfam" id="PF12804"/>
    </source>
</evidence>
<feature type="non-terminal residue" evidence="3">
    <location>
        <position position="175"/>
    </location>
</feature>
<protein>
    <recommendedName>
        <fullName evidence="2">MobA-like NTP transferase domain-containing protein</fullName>
    </recommendedName>
</protein>
<sequence length="175" mass="19013">MTKRPSPHTHVLILAGQREGVVDPLCAESGVEWKALLPIHDKPMIQYVLDALGGSTLTHKPFWISGLDKELVEATLNQSPSAGGPASSVVVAAEAELPYPFLVTTCDHPLLTTNMVDEFLHMSKKSGADFTLGLADKSIIQPAYPHVKRTYLNFKNKSVSGCNLFYVKNERGLGA</sequence>
<dbReference type="EMBL" id="DRMN01000012">
    <property type="protein sequence ID" value="HFB54309.1"/>
    <property type="molecule type" value="Genomic_DNA"/>
</dbReference>
<evidence type="ECO:0000256" key="1">
    <source>
        <dbReference type="ARBA" id="ARBA00022842"/>
    </source>
</evidence>
<dbReference type="InterPro" id="IPR029044">
    <property type="entry name" value="Nucleotide-diphossugar_trans"/>
</dbReference>